<protein>
    <submittedName>
        <fullName evidence="2">Uncharacterized protein</fullName>
    </submittedName>
</protein>
<dbReference type="AlphaFoldDB" id="A0AAD2Q3F8"/>
<feature type="transmembrane region" description="Helical" evidence="1">
    <location>
        <begin position="90"/>
        <end position="113"/>
    </location>
</feature>
<keyword evidence="1" id="KW-0472">Membrane</keyword>
<evidence type="ECO:0000313" key="3">
    <source>
        <dbReference type="Proteomes" id="UP001295794"/>
    </source>
</evidence>
<accession>A0AAD2Q3F8</accession>
<keyword evidence="3" id="KW-1185">Reference proteome</keyword>
<sequence>MGSSARHDYDLSLLVDVAPISKPQMQRGYDASLLAPNRRLRPPHSEQQQLAVASPVISPVSVSPTDEKLRVLAEEGSFWGSPRRWWARPIVAVLIVFTVVGAVVGSSVAVTAAQRRRQAPALTSAAVSASTLHVAQPTVSFSAEQVASVGPASNAPTAGPTLDGVDSVEAGAAATSDLFTSPAQITGRSHFAAS</sequence>
<comment type="caution">
    <text evidence="2">The sequence shown here is derived from an EMBL/GenBank/DDBJ whole genome shotgun (WGS) entry which is preliminary data.</text>
</comment>
<keyword evidence="1" id="KW-1133">Transmembrane helix</keyword>
<evidence type="ECO:0000256" key="1">
    <source>
        <dbReference type="SAM" id="Phobius"/>
    </source>
</evidence>
<gene>
    <name evidence="2" type="ORF">MYCIT1_LOCUS17272</name>
</gene>
<proteinExistence type="predicted"/>
<organism evidence="2 3">
    <name type="scientific">Mycena citricolor</name>
    <dbReference type="NCBI Taxonomy" id="2018698"/>
    <lineage>
        <taxon>Eukaryota</taxon>
        <taxon>Fungi</taxon>
        <taxon>Dikarya</taxon>
        <taxon>Basidiomycota</taxon>
        <taxon>Agaricomycotina</taxon>
        <taxon>Agaricomycetes</taxon>
        <taxon>Agaricomycetidae</taxon>
        <taxon>Agaricales</taxon>
        <taxon>Marasmiineae</taxon>
        <taxon>Mycenaceae</taxon>
        <taxon>Mycena</taxon>
    </lineage>
</organism>
<reference evidence="2" key="1">
    <citation type="submission" date="2023-11" db="EMBL/GenBank/DDBJ databases">
        <authorList>
            <person name="De Vega J J."/>
            <person name="De Vega J J."/>
        </authorList>
    </citation>
    <scope>NUCLEOTIDE SEQUENCE</scope>
</reference>
<dbReference type="EMBL" id="CAVNYO010000178">
    <property type="protein sequence ID" value="CAK5271883.1"/>
    <property type="molecule type" value="Genomic_DNA"/>
</dbReference>
<name>A0AAD2Q3F8_9AGAR</name>
<keyword evidence="1" id="KW-0812">Transmembrane</keyword>
<dbReference type="Proteomes" id="UP001295794">
    <property type="component" value="Unassembled WGS sequence"/>
</dbReference>
<evidence type="ECO:0000313" key="2">
    <source>
        <dbReference type="EMBL" id="CAK5271883.1"/>
    </source>
</evidence>